<dbReference type="InterPro" id="IPR025063">
    <property type="entry name" value="DUF4004"/>
</dbReference>
<reference evidence="1" key="1">
    <citation type="journal article" date="2024" name="Int. J. Syst. Evol. Microbiol.">
        <title>Turicibacter faecis sp. nov., isolated from faeces of heart failure mouse model.</title>
        <authorList>
            <person name="Imamura Y."/>
            <person name="Motooka D."/>
            <person name="Nakajima Y."/>
            <person name="Ito S."/>
            <person name="Kitakaze M."/>
            <person name="Iida T."/>
            <person name="Nakamura S."/>
        </authorList>
    </citation>
    <scope>NUCLEOTIDE SEQUENCE</scope>
    <source>
        <strain evidence="1">TC023</strain>
    </source>
</reference>
<evidence type="ECO:0000313" key="1">
    <source>
        <dbReference type="EMBL" id="BEH90271.1"/>
    </source>
</evidence>
<dbReference type="Proteomes" id="UP001432099">
    <property type="component" value="Chromosome"/>
</dbReference>
<gene>
    <name evidence="1" type="ORF">T23_03730</name>
</gene>
<dbReference type="EMBL" id="AP028127">
    <property type="protein sequence ID" value="BEH90271.1"/>
    <property type="molecule type" value="Genomic_DNA"/>
</dbReference>
<dbReference type="RefSeq" id="WP_161830917.1">
    <property type="nucleotide sequence ID" value="NZ_AP028127.1"/>
</dbReference>
<evidence type="ECO:0000313" key="2">
    <source>
        <dbReference type="Proteomes" id="UP001432099"/>
    </source>
</evidence>
<proteinExistence type="predicted"/>
<organism evidence="1 2">
    <name type="scientific">Turicibacter faecis</name>
    <dbReference type="NCBI Taxonomy" id="2963365"/>
    <lineage>
        <taxon>Bacteria</taxon>
        <taxon>Bacillati</taxon>
        <taxon>Bacillota</taxon>
        <taxon>Erysipelotrichia</taxon>
        <taxon>Erysipelotrichales</taxon>
        <taxon>Turicibacteraceae</taxon>
        <taxon>Turicibacter</taxon>
    </lineage>
</organism>
<protein>
    <recommendedName>
        <fullName evidence="3">DUF4004 family protein</fullName>
    </recommendedName>
</protein>
<dbReference type="Pfam" id="PF13171">
    <property type="entry name" value="DUF4004"/>
    <property type="match status" value="1"/>
</dbReference>
<accession>A0ABN6Z8S1</accession>
<keyword evidence="2" id="KW-1185">Reference proteome</keyword>
<name>A0ABN6Z8S1_9FIRM</name>
<sequence>METALISKKELLQTMNISYGQLYRWKRKKLIPEEWFIKKSVSTGQETFFPREQVLERISKIIELKDQVSLDELSDVFSPKDEEISLELERLLDKQIITLQGVALFERMLEGSADLSDLKQVLMVKIVDHQVVSGNLTFDEGKLLWQFLDKHYQRLNREESCILLIRHLGLPFVVGALNREMVIIDEGDKVVLEVELLKEIGKIKLALLG</sequence>
<evidence type="ECO:0008006" key="3">
    <source>
        <dbReference type="Google" id="ProtNLM"/>
    </source>
</evidence>